<comment type="catalytic activity">
    <reaction evidence="9">
        <text>O-phospho-L-tyrosyl-[protein] + H2O = L-tyrosyl-[protein] + phosphate</text>
        <dbReference type="Rhea" id="RHEA:10684"/>
        <dbReference type="Rhea" id="RHEA-COMP:10136"/>
        <dbReference type="Rhea" id="RHEA-COMP:20101"/>
        <dbReference type="ChEBI" id="CHEBI:15377"/>
        <dbReference type="ChEBI" id="CHEBI:43474"/>
        <dbReference type="ChEBI" id="CHEBI:46858"/>
        <dbReference type="ChEBI" id="CHEBI:61978"/>
        <dbReference type="EC" id="3.1.3.48"/>
    </reaction>
</comment>
<comment type="similarity">
    <text evidence="2">Belongs to the protein-tyrosine phosphatase family.</text>
</comment>
<evidence type="ECO:0000256" key="2">
    <source>
        <dbReference type="ARBA" id="ARBA00009580"/>
    </source>
</evidence>
<proteinExistence type="inferred from homology"/>
<sequence length="235" mass="25857">MAALELESDAPAPAALPGQHPLPSSSSSPPLADSTPARTTTTEQGHLDPCCSRPTTDAPPRVAVCRVRPSKRVFVPPPQYGLVEEGLVRSGQPSELNFPFLERLGLKSCVWLAPEEPNEPFQRFLQEQHITLHHLGADDYAATYDPLSEETVLQALELILDPANAPCLIACGQGRHRTGTVCGLLRKLQRWNLTAILEEYRRYAGPKVRQHNEQFIELFDVQLCAVPRPAPDSST</sequence>
<dbReference type="PANTHER" id="PTHR31126:SF8">
    <property type="entry name" value="TYROSINE-PROTEIN PHOSPHATASE OCA1-RELATED"/>
    <property type="match status" value="1"/>
</dbReference>
<dbReference type="GO" id="GO:0004725">
    <property type="term" value="F:protein tyrosine phosphatase activity"/>
    <property type="evidence" value="ECO:0007669"/>
    <property type="project" value="UniProtKB-EC"/>
</dbReference>
<dbReference type="GeneID" id="28974846"/>
<evidence type="ECO:0000256" key="7">
    <source>
        <dbReference type="ARBA" id="ARBA00037204"/>
    </source>
</evidence>
<dbReference type="Gene3D" id="3.90.190.10">
    <property type="entry name" value="Protein tyrosine phosphatase superfamily"/>
    <property type="match status" value="1"/>
</dbReference>
<evidence type="ECO:0000256" key="8">
    <source>
        <dbReference type="ARBA" id="ARBA00039934"/>
    </source>
</evidence>
<evidence type="ECO:0000256" key="4">
    <source>
        <dbReference type="ARBA" id="ARBA00022490"/>
    </source>
</evidence>
<feature type="domain" description="Tyrosine-protein phosphatase" evidence="11">
    <location>
        <begin position="79"/>
        <end position="227"/>
    </location>
</feature>
<dbReference type="CDD" id="cd14531">
    <property type="entry name" value="PFA-DSP_Oca1"/>
    <property type="match status" value="1"/>
</dbReference>
<keyword evidence="5" id="KW-0378">Hydrolase</keyword>
<dbReference type="InterPro" id="IPR029021">
    <property type="entry name" value="Prot-tyrosine_phosphatase-like"/>
</dbReference>
<dbReference type="Pfam" id="PF03162">
    <property type="entry name" value="Y_phosphatase2"/>
    <property type="match status" value="1"/>
</dbReference>
<comment type="function">
    <text evidence="7">Putative tyrosine-protein phosphatase required for protection against superoxide stress.</text>
</comment>
<dbReference type="STRING" id="578459.A0A194S2W9"/>
<dbReference type="PROSITE" id="PS50054">
    <property type="entry name" value="TYR_PHOSPHATASE_DUAL"/>
    <property type="match status" value="1"/>
</dbReference>
<evidence type="ECO:0000256" key="3">
    <source>
        <dbReference type="ARBA" id="ARBA00013064"/>
    </source>
</evidence>
<dbReference type="OMA" id="PWNPISE"/>
<dbReference type="InterPro" id="IPR020428">
    <property type="entry name" value="PFA-DSPs"/>
</dbReference>
<keyword evidence="6" id="KW-0904">Protein phosphatase</keyword>
<dbReference type="AlphaFoldDB" id="A0A194S2W9"/>
<keyword evidence="13" id="KW-1185">Reference proteome</keyword>
<reference evidence="12 13" key="1">
    <citation type="journal article" date="2015" name="Front. Microbiol.">
        <title>Genome sequence of the plant growth promoting endophytic yeast Rhodotorula graminis WP1.</title>
        <authorList>
            <person name="Firrincieli A."/>
            <person name="Otillar R."/>
            <person name="Salamov A."/>
            <person name="Schmutz J."/>
            <person name="Khan Z."/>
            <person name="Redman R.S."/>
            <person name="Fleck N.D."/>
            <person name="Lindquist E."/>
            <person name="Grigoriev I.V."/>
            <person name="Doty S.L."/>
        </authorList>
    </citation>
    <scope>NUCLEOTIDE SEQUENCE [LARGE SCALE GENOMIC DNA]</scope>
    <source>
        <strain evidence="12 13">WP1</strain>
    </source>
</reference>
<accession>A0A194S2W9</accession>
<comment type="subcellular location">
    <subcellularLocation>
        <location evidence="1">Cytoplasm</location>
    </subcellularLocation>
</comment>
<dbReference type="InterPro" id="IPR004861">
    <property type="entry name" value="Siw14-like"/>
</dbReference>
<evidence type="ECO:0000256" key="5">
    <source>
        <dbReference type="ARBA" id="ARBA00022801"/>
    </source>
</evidence>
<dbReference type="EC" id="3.1.3.48" evidence="3"/>
<dbReference type="SUPFAM" id="SSF52799">
    <property type="entry name" value="(Phosphotyrosine protein) phosphatases II"/>
    <property type="match status" value="1"/>
</dbReference>
<dbReference type="Proteomes" id="UP000053890">
    <property type="component" value="Unassembled WGS sequence"/>
</dbReference>
<dbReference type="EMBL" id="KQ474079">
    <property type="protein sequence ID" value="KPV74850.1"/>
    <property type="molecule type" value="Genomic_DNA"/>
</dbReference>
<evidence type="ECO:0000313" key="12">
    <source>
        <dbReference type="EMBL" id="KPV74850.1"/>
    </source>
</evidence>
<feature type="compositionally biased region" description="Low complexity" evidence="10">
    <location>
        <begin position="21"/>
        <end position="31"/>
    </location>
</feature>
<name>A0A194S2W9_RHOGW</name>
<dbReference type="RefSeq" id="XP_018270899.1">
    <property type="nucleotide sequence ID" value="XM_018414398.1"/>
</dbReference>
<evidence type="ECO:0000256" key="1">
    <source>
        <dbReference type="ARBA" id="ARBA00004496"/>
    </source>
</evidence>
<dbReference type="GO" id="GO:0005737">
    <property type="term" value="C:cytoplasm"/>
    <property type="evidence" value="ECO:0007669"/>
    <property type="project" value="UniProtKB-SubCell"/>
</dbReference>
<dbReference type="PRINTS" id="PR01911">
    <property type="entry name" value="PFDSPHPHTASE"/>
</dbReference>
<organism evidence="12 13">
    <name type="scientific">Rhodotorula graminis (strain WP1)</name>
    <dbReference type="NCBI Taxonomy" id="578459"/>
    <lineage>
        <taxon>Eukaryota</taxon>
        <taxon>Fungi</taxon>
        <taxon>Dikarya</taxon>
        <taxon>Basidiomycota</taxon>
        <taxon>Pucciniomycotina</taxon>
        <taxon>Microbotryomycetes</taxon>
        <taxon>Sporidiobolales</taxon>
        <taxon>Sporidiobolaceae</taxon>
        <taxon>Rhodotorula</taxon>
    </lineage>
</organism>
<evidence type="ECO:0000313" key="13">
    <source>
        <dbReference type="Proteomes" id="UP000053890"/>
    </source>
</evidence>
<gene>
    <name evidence="12" type="ORF">RHOBADRAFT_44371</name>
</gene>
<protein>
    <recommendedName>
        <fullName evidence="8">Putative tyrosine-protein phosphatase OCA1</fullName>
        <ecNumber evidence="3">3.1.3.48</ecNumber>
    </recommendedName>
</protein>
<keyword evidence="4" id="KW-0963">Cytoplasm</keyword>
<evidence type="ECO:0000256" key="6">
    <source>
        <dbReference type="ARBA" id="ARBA00022912"/>
    </source>
</evidence>
<evidence type="ECO:0000256" key="9">
    <source>
        <dbReference type="ARBA" id="ARBA00051722"/>
    </source>
</evidence>
<evidence type="ECO:0000256" key="10">
    <source>
        <dbReference type="SAM" id="MobiDB-lite"/>
    </source>
</evidence>
<dbReference type="InterPro" id="IPR020422">
    <property type="entry name" value="TYR_PHOSPHATASE_DUAL_dom"/>
</dbReference>
<dbReference type="FunFam" id="3.90.190.10:FF:000035">
    <property type="entry name" value="Tyrosine phosphatase, putative"/>
    <property type="match status" value="1"/>
</dbReference>
<feature type="region of interest" description="Disordered" evidence="10">
    <location>
        <begin position="1"/>
        <end position="54"/>
    </location>
</feature>
<dbReference type="PANTHER" id="PTHR31126">
    <property type="entry name" value="TYROSINE-PROTEIN PHOSPHATASE"/>
    <property type="match status" value="1"/>
</dbReference>
<dbReference type="OrthoDB" id="6375174at2759"/>
<evidence type="ECO:0000259" key="11">
    <source>
        <dbReference type="PROSITE" id="PS50054"/>
    </source>
</evidence>